<protein>
    <submittedName>
        <fullName evidence="2">Uncharacterized protein</fullName>
    </submittedName>
</protein>
<evidence type="ECO:0000313" key="2">
    <source>
        <dbReference type="EMBL" id="KAF8889989.1"/>
    </source>
</evidence>
<reference evidence="2" key="1">
    <citation type="submission" date="2020-11" db="EMBL/GenBank/DDBJ databases">
        <authorList>
            <consortium name="DOE Joint Genome Institute"/>
            <person name="Ahrendt S."/>
            <person name="Riley R."/>
            <person name="Andreopoulos W."/>
            <person name="LaButti K."/>
            <person name="Pangilinan J."/>
            <person name="Ruiz-duenas F.J."/>
            <person name="Barrasa J.M."/>
            <person name="Sanchez-Garcia M."/>
            <person name="Camarero S."/>
            <person name="Miyauchi S."/>
            <person name="Serrano A."/>
            <person name="Linde D."/>
            <person name="Babiker R."/>
            <person name="Drula E."/>
            <person name="Ayuso-Fernandez I."/>
            <person name="Pacheco R."/>
            <person name="Padilla G."/>
            <person name="Ferreira P."/>
            <person name="Barriuso J."/>
            <person name="Kellner H."/>
            <person name="Castanera R."/>
            <person name="Alfaro M."/>
            <person name="Ramirez L."/>
            <person name="Pisabarro A.G."/>
            <person name="Kuo A."/>
            <person name="Tritt A."/>
            <person name="Lipzen A."/>
            <person name="He G."/>
            <person name="Yan M."/>
            <person name="Ng V."/>
            <person name="Cullen D."/>
            <person name="Martin F."/>
            <person name="Rosso M.-N."/>
            <person name="Henrissat B."/>
            <person name="Hibbett D."/>
            <person name="Martinez A.T."/>
            <person name="Grigoriev I.V."/>
        </authorList>
    </citation>
    <scope>NUCLEOTIDE SEQUENCE</scope>
    <source>
        <strain evidence="2">AH 44721</strain>
    </source>
</reference>
<accession>A0A9P5NJ89</accession>
<name>A0A9P5NJ89_GYMJU</name>
<sequence length="75" mass="8424">MCHSSPHFSQLVIQNVCSLPNSPIAYVFFFFLCFVCLSLALLRDSLIRQCDTAIFSFFAVVVLLMLHSSSSPPCY</sequence>
<gene>
    <name evidence="2" type="ORF">CPB84DRAFT_1785116</name>
</gene>
<organism evidence="2 3">
    <name type="scientific">Gymnopilus junonius</name>
    <name type="common">Spectacular rustgill mushroom</name>
    <name type="synonym">Gymnopilus spectabilis subsp. junonius</name>
    <dbReference type="NCBI Taxonomy" id="109634"/>
    <lineage>
        <taxon>Eukaryota</taxon>
        <taxon>Fungi</taxon>
        <taxon>Dikarya</taxon>
        <taxon>Basidiomycota</taxon>
        <taxon>Agaricomycotina</taxon>
        <taxon>Agaricomycetes</taxon>
        <taxon>Agaricomycetidae</taxon>
        <taxon>Agaricales</taxon>
        <taxon>Agaricineae</taxon>
        <taxon>Hymenogastraceae</taxon>
        <taxon>Gymnopilus</taxon>
    </lineage>
</organism>
<comment type="caution">
    <text evidence="2">The sequence shown here is derived from an EMBL/GenBank/DDBJ whole genome shotgun (WGS) entry which is preliminary data.</text>
</comment>
<keyword evidence="3" id="KW-1185">Reference proteome</keyword>
<dbReference type="EMBL" id="JADNYJ010000077">
    <property type="protein sequence ID" value="KAF8889989.1"/>
    <property type="molecule type" value="Genomic_DNA"/>
</dbReference>
<evidence type="ECO:0000256" key="1">
    <source>
        <dbReference type="SAM" id="Phobius"/>
    </source>
</evidence>
<dbReference type="Proteomes" id="UP000724874">
    <property type="component" value="Unassembled WGS sequence"/>
</dbReference>
<feature type="transmembrane region" description="Helical" evidence="1">
    <location>
        <begin position="24"/>
        <end position="42"/>
    </location>
</feature>
<evidence type="ECO:0000313" key="3">
    <source>
        <dbReference type="Proteomes" id="UP000724874"/>
    </source>
</evidence>
<feature type="transmembrane region" description="Helical" evidence="1">
    <location>
        <begin position="54"/>
        <end position="70"/>
    </location>
</feature>
<proteinExistence type="predicted"/>
<keyword evidence="1" id="KW-0472">Membrane</keyword>
<keyword evidence="1" id="KW-0812">Transmembrane</keyword>
<keyword evidence="1" id="KW-1133">Transmembrane helix</keyword>
<dbReference type="AlphaFoldDB" id="A0A9P5NJ89"/>